<evidence type="ECO:0000256" key="2">
    <source>
        <dbReference type="PIRSR" id="PIRSR640198-2"/>
    </source>
</evidence>
<dbReference type="EMBL" id="FNNF01000017">
    <property type="protein sequence ID" value="SDW49355.1"/>
    <property type="molecule type" value="Genomic_DNA"/>
</dbReference>
<feature type="binding site" evidence="2">
    <location>
        <position position="272"/>
    </location>
    <ligand>
        <name>ATP</name>
        <dbReference type="ChEBI" id="CHEBI:30616"/>
    </ligand>
</feature>
<dbReference type="RefSeq" id="WP_074686425.1">
    <property type="nucleotide sequence ID" value="NZ_FNNF01000017.1"/>
</dbReference>
<keyword evidence="2" id="KW-0067">ATP-binding</keyword>
<dbReference type="InterPro" id="IPR036390">
    <property type="entry name" value="WH_DNA-bd_sf"/>
</dbReference>
<dbReference type="SUPFAM" id="SSF46785">
    <property type="entry name" value="Winged helix' DNA-binding domain"/>
    <property type="match status" value="1"/>
</dbReference>
<dbReference type="Pfam" id="PF02661">
    <property type="entry name" value="Fic"/>
    <property type="match status" value="1"/>
</dbReference>
<evidence type="ECO:0000259" key="3">
    <source>
        <dbReference type="PROSITE" id="PS51459"/>
    </source>
</evidence>
<dbReference type="InterPro" id="IPR003812">
    <property type="entry name" value="Fido"/>
</dbReference>
<protein>
    <submittedName>
        <fullName evidence="4">Fic family protein</fullName>
    </submittedName>
</protein>
<sequence length="395" mass="46188">MHYESMKKIFLKSNDNGTACYKQRFYDTFALRFDFEINNYPAFLIINNEMANIINNIQVLNDKIDVENKFISLWIERSALIEEIICNNAIEGIVTTRKEIGDLIDKDKPKKYQRLYGIVQKYQKILSDDPFEPIISSQDLRVLYDQSMRKDVVASDPHNELDGDIFRKEQVEVLSGSSSIHKGLYPESKIVDAMDRALNILNEKQYPILIRVAVFHYLFGYIHPFYDGNGRMNRYVSSYYLKEALSPSSALQLSVACKNNQKKYYEGFKVTNDVRNRGDLTYFVLNFLEILEYGIKEFSESLKNKCEGYKHYVDVINKNSHIDDKEKIILRYLTIMQLLDLEYATRSYMENNLHISNKTLITKLKKLEQLGYVECDKKGRSYHYNVNLDVLDGLA</sequence>
<dbReference type="PANTHER" id="PTHR13504:SF40">
    <property type="entry name" value="FIDO DOMAIN-CONTAINING PROTEIN"/>
    <property type="match status" value="1"/>
</dbReference>
<evidence type="ECO:0000256" key="1">
    <source>
        <dbReference type="PIRSR" id="PIRSR640198-1"/>
    </source>
</evidence>
<name>A0A1H2TZG4_9FIRM</name>
<proteinExistence type="predicted"/>
<feature type="active site" evidence="1">
    <location>
        <position position="223"/>
    </location>
</feature>
<accession>A0A1H2TZG4</accession>
<reference evidence="4 5" key="1">
    <citation type="submission" date="2016-10" db="EMBL/GenBank/DDBJ databases">
        <authorList>
            <person name="de Groot N.N."/>
        </authorList>
    </citation>
    <scope>NUCLEOTIDE SEQUENCE [LARGE SCALE GENOMIC DNA]</scope>
    <source>
        <strain evidence="4 5">S3b</strain>
    </source>
</reference>
<dbReference type="AlphaFoldDB" id="A0A1H2TZG4"/>
<dbReference type="InterPro" id="IPR040198">
    <property type="entry name" value="Fido_containing"/>
</dbReference>
<evidence type="ECO:0000313" key="4">
    <source>
        <dbReference type="EMBL" id="SDW49355.1"/>
    </source>
</evidence>
<dbReference type="PROSITE" id="PS51459">
    <property type="entry name" value="FIDO"/>
    <property type="match status" value="1"/>
</dbReference>
<dbReference type="OrthoDB" id="9813719at2"/>
<dbReference type="SUPFAM" id="SSF140931">
    <property type="entry name" value="Fic-like"/>
    <property type="match status" value="1"/>
</dbReference>
<keyword evidence="2" id="KW-0547">Nucleotide-binding</keyword>
<feature type="binding site" evidence="2">
    <location>
        <begin position="264"/>
        <end position="265"/>
    </location>
    <ligand>
        <name>ATP</name>
        <dbReference type="ChEBI" id="CHEBI:30616"/>
    </ligand>
</feature>
<dbReference type="Proteomes" id="UP000182429">
    <property type="component" value="Unassembled WGS sequence"/>
</dbReference>
<gene>
    <name evidence="4" type="ORF">SAMN04487759_11726</name>
</gene>
<dbReference type="STRING" id="1630.SAMN05216514_1123"/>
<feature type="domain" description="Fido" evidence="3">
    <location>
        <begin position="135"/>
        <end position="286"/>
    </location>
</feature>
<dbReference type="Gene3D" id="1.10.10.10">
    <property type="entry name" value="Winged helix-like DNA-binding domain superfamily/Winged helix DNA-binding domain"/>
    <property type="match status" value="1"/>
</dbReference>
<evidence type="ECO:0000313" key="5">
    <source>
        <dbReference type="Proteomes" id="UP000182429"/>
    </source>
</evidence>
<organism evidence="4 5">
    <name type="scientific">Kandleria vitulina</name>
    <dbReference type="NCBI Taxonomy" id="1630"/>
    <lineage>
        <taxon>Bacteria</taxon>
        <taxon>Bacillati</taxon>
        <taxon>Bacillota</taxon>
        <taxon>Erysipelotrichia</taxon>
        <taxon>Erysipelotrichales</taxon>
        <taxon>Coprobacillaceae</taxon>
        <taxon>Kandleria</taxon>
    </lineage>
</organism>
<dbReference type="GO" id="GO:0005524">
    <property type="term" value="F:ATP binding"/>
    <property type="evidence" value="ECO:0007669"/>
    <property type="project" value="UniProtKB-KW"/>
</dbReference>
<dbReference type="InterPro" id="IPR036597">
    <property type="entry name" value="Fido-like_dom_sf"/>
</dbReference>
<dbReference type="Gene3D" id="1.10.3290.10">
    <property type="entry name" value="Fido-like domain"/>
    <property type="match status" value="1"/>
</dbReference>
<dbReference type="InterPro" id="IPR036388">
    <property type="entry name" value="WH-like_DNA-bd_sf"/>
</dbReference>
<feature type="binding site" evidence="2">
    <location>
        <begin position="227"/>
        <end position="234"/>
    </location>
    <ligand>
        <name>ATP</name>
        <dbReference type="ChEBI" id="CHEBI:30616"/>
    </ligand>
</feature>
<dbReference type="PANTHER" id="PTHR13504">
    <property type="entry name" value="FIDO DOMAIN-CONTAINING PROTEIN DDB_G0283145"/>
    <property type="match status" value="1"/>
</dbReference>